<proteinExistence type="predicted"/>
<sequence length="110" mass="12206">MCFISLCLLLAEIPDHIGFTNSSVPSEFSIKEKDESVQPNHIDDGQVQRKITTDTFVESSLASSLNTNKSSSSRKPMKPHNKLSSMMDSKTHCTHVVHCPYFPVVSRNPG</sequence>
<dbReference type="AlphaFoldDB" id="A0A183KWD1"/>
<organism evidence="5">
    <name type="scientific">Schistosoma curassoni</name>
    <dbReference type="NCBI Taxonomy" id="6186"/>
    <lineage>
        <taxon>Eukaryota</taxon>
        <taxon>Metazoa</taxon>
        <taxon>Spiralia</taxon>
        <taxon>Lophotrochozoa</taxon>
        <taxon>Platyhelminthes</taxon>
        <taxon>Trematoda</taxon>
        <taxon>Digenea</taxon>
        <taxon>Strigeidida</taxon>
        <taxon>Schistosomatoidea</taxon>
        <taxon>Schistosomatidae</taxon>
        <taxon>Schistosoma</taxon>
    </lineage>
</organism>
<dbReference type="EMBL" id="UZAK01042399">
    <property type="protein sequence ID" value="VDP68923.1"/>
    <property type="molecule type" value="Genomic_DNA"/>
</dbReference>
<protein>
    <submittedName>
        <fullName evidence="5">Secreted protein</fullName>
    </submittedName>
</protein>
<evidence type="ECO:0000313" key="3">
    <source>
        <dbReference type="EMBL" id="VDP68923.1"/>
    </source>
</evidence>
<reference evidence="5" key="1">
    <citation type="submission" date="2016-06" db="UniProtKB">
        <authorList>
            <consortium name="WormBaseParasite"/>
        </authorList>
    </citation>
    <scope>IDENTIFICATION</scope>
</reference>
<feature type="region of interest" description="Disordered" evidence="1">
    <location>
        <begin position="62"/>
        <end position="87"/>
    </location>
</feature>
<evidence type="ECO:0000256" key="1">
    <source>
        <dbReference type="SAM" id="MobiDB-lite"/>
    </source>
</evidence>
<evidence type="ECO:0000313" key="4">
    <source>
        <dbReference type="Proteomes" id="UP000279833"/>
    </source>
</evidence>
<accession>A0A183KWD1</accession>
<reference evidence="3 4" key="2">
    <citation type="submission" date="2018-11" db="EMBL/GenBank/DDBJ databases">
        <authorList>
            <consortium name="Pathogen Informatics"/>
        </authorList>
    </citation>
    <scope>NUCLEOTIDE SEQUENCE [LARGE SCALE GENOMIC DNA]</scope>
    <source>
        <strain evidence="3">Dakar</strain>
        <strain evidence="4">Dakar, Senegal</strain>
    </source>
</reference>
<dbReference type="Proteomes" id="UP000279833">
    <property type="component" value="Unassembled WGS sequence"/>
</dbReference>
<evidence type="ECO:0000256" key="2">
    <source>
        <dbReference type="SAM" id="SignalP"/>
    </source>
</evidence>
<evidence type="ECO:0000313" key="5">
    <source>
        <dbReference type="WBParaSite" id="SCUD_0001937801-mRNA-1"/>
    </source>
</evidence>
<feature type="compositionally biased region" description="Low complexity" evidence="1">
    <location>
        <begin position="62"/>
        <end position="73"/>
    </location>
</feature>
<keyword evidence="2" id="KW-0732">Signal</keyword>
<name>A0A183KWD1_9TREM</name>
<feature type="signal peptide" evidence="2">
    <location>
        <begin position="1"/>
        <end position="18"/>
    </location>
</feature>
<keyword evidence="4" id="KW-1185">Reference proteome</keyword>
<feature type="chain" id="PRO_5043140945" evidence="2">
    <location>
        <begin position="19"/>
        <end position="110"/>
    </location>
</feature>
<dbReference type="WBParaSite" id="SCUD_0001937801-mRNA-1">
    <property type="protein sequence ID" value="SCUD_0001937801-mRNA-1"/>
    <property type="gene ID" value="SCUD_0001937801"/>
</dbReference>
<gene>
    <name evidence="3" type="ORF">SCUD_LOCUS19375</name>
</gene>